<dbReference type="AlphaFoldDB" id="A0AAD9XTG0"/>
<dbReference type="PANTHER" id="PTHR46890">
    <property type="entry name" value="NON-LTR RETROLELEMENT REVERSE TRANSCRIPTASE-LIKE PROTEIN-RELATED"/>
    <property type="match status" value="1"/>
</dbReference>
<proteinExistence type="predicted"/>
<dbReference type="EMBL" id="JANJYI010000001">
    <property type="protein sequence ID" value="KAK2665491.1"/>
    <property type="molecule type" value="Genomic_DNA"/>
</dbReference>
<evidence type="ECO:0000313" key="1">
    <source>
        <dbReference type="EMBL" id="KAK2665491.1"/>
    </source>
</evidence>
<keyword evidence="2" id="KW-1185">Reference proteome</keyword>
<dbReference type="Proteomes" id="UP001280121">
    <property type="component" value="Unassembled WGS sequence"/>
</dbReference>
<protein>
    <recommendedName>
        <fullName evidence="3">Reverse transcriptase domain-containing protein</fullName>
    </recommendedName>
</protein>
<evidence type="ECO:0008006" key="3">
    <source>
        <dbReference type="Google" id="ProtNLM"/>
    </source>
</evidence>
<organism evidence="1 2">
    <name type="scientific">Dipteronia dyeriana</name>
    <dbReference type="NCBI Taxonomy" id="168575"/>
    <lineage>
        <taxon>Eukaryota</taxon>
        <taxon>Viridiplantae</taxon>
        <taxon>Streptophyta</taxon>
        <taxon>Embryophyta</taxon>
        <taxon>Tracheophyta</taxon>
        <taxon>Spermatophyta</taxon>
        <taxon>Magnoliopsida</taxon>
        <taxon>eudicotyledons</taxon>
        <taxon>Gunneridae</taxon>
        <taxon>Pentapetalae</taxon>
        <taxon>rosids</taxon>
        <taxon>malvids</taxon>
        <taxon>Sapindales</taxon>
        <taxon>Sapindaceae</taxon>
        <taxon>Hippocastanoideae</taxon>
        <taxon>Acereae</taxon>
        <taxon>Dipteronia</taxon>
    </lineage>
</organism>
<dbReference type="InterPro" id="IPR052343">
    <property type="entry name" value="Retrotransposon-Effector_Assoc"/>
</dbReference>
<accession>A0AAD9XTG0</accession>
<comment type="caution">
    <text evidence="1">The sequence shown here is derived from an EMBL/GenBank/DDBJ whole genome shotgun (WGS) entry which is preliminary data.</text>
</comment>
<gene>
    <name evidence="1" type="ORF">Ddye_004065</name>
</gene>
<reference evidence="1" key="1">
    <citation type="journal article" date="2023" name="Plant J.">
        <title>Genome sequences and population genomics provide insights into the demographic history, inbreeding, and mutation load of two 'living fossil' tree species of Dipteronia.</title>
        <authorList>
            <person name="Feng Y."/>
            <person name="Comes H.P."/>
            <person name="Chen J."/>
            <person name="Zhu S."/>
            <person name="Lu R."/>
            <person name="Zhang X."/>
            <person name="Li P."/>
            <person name="Qiu J."/>
            <person name="Olsen K.M."/>
            <person name="Qiu Y."/>
        </authorList>
    </citation>
    <scope>NUCLEOTIDE SEQUENCE</scope>
    <source>
        <strain evidence="1">KIB01</strain>
    </source>
</reference>
<dbReference type="PANTHER" id="PTHR46890:SF48">
    <property type="entry name" value="RNA-DIRECTED DNA POLYMERASE"/>
    <property type="match status" value="1"/>
</dbReference>
<sequence>MNFKRVSDRENALLEADFSLDEVTYAVSNYDGNKAPGPDGFNLNFIKAHWAVIQDDFMRFINEFDRDGSIVKDLNRAFIILIPKMGNPENIKDFRPIYLIGSLYKVLAKVLADRIRKLGDSGRNHVQMEE</sequence>
<name>A0AAD9XTG0_9ROSI</name>
<evidence type="ECO:0000313" key="2">
    <source>
        <dbReference type="Proteomes" id="UP001280121"/>
    </source>
</evidence>